<evidence type="ECO:0000256" key="3">
    <source>
        <dbReference type="ARBA" id="ARBA00022695"/>
    </source>
</evidence>
<dbReference type="InterPro" id="IPR000477">
    <property type="entry name" value="RT_dom"/>
</dbReference>
<dbReference type="PANTHER" id="PTHR34047:SF7">
    <property type="entry name" value="RNA-DIRECTED DNA POLYMERASE"/>
    <property type="match status" value="1"/>
</dbReference>
<dbReference type="InterPro" id="IPR054731">
    <property type="entry name" value="HisKin-conflict"/>
</dbReference>
<evidence type="ECO:0000256" key="1">
    <source>
        <dbReference type="ARBA" id="ARBA00012493"/>
    </source>
</evidence>
<evidence type="ECO:0000256" key="5">
    <source>
        <dbReference type="ARBA" id="ARBA00022842"/>
    </source>
</evidence>
<dbReference type="EC" id="2.7.7.49" evidence="1"/>
<dbReference type="GO" id="GO:0003964">
    <property type="term" value="F:RNA-directed DNA polymerase activity"/>
    <property type="evidence" value="ECO:0007669"/>
    <property type="project" value="UniProtKB-KW"/>
</dbReference>
<reference evidence="11 12" key="1">
    <citation type="submission" date="2024-04" db="EMBL/GenBank/DDBJ databases">
        <title>New Clade of Flavobacterium.</title>
        <authorList>
            <person name="Matos L."/>
            <person name="Proenca D.N."/>
            <person name="Fransisco R.M."/>
            <person name="Chung A.P."/>
            <person name="Maccario L."/>
            <person name="Sorensen S.J."/>
            <person name="Morais P.V."/>
        </authorList>
    </citation>
    <scope>NUCLEOTIDE SEQUENCE [LARGE SCALE GENOMIC DNA]</scope>
    <source>
        <strain evidence="11 12">FBOR7N2.3</strain>
    </source>
</reference>
<dbReference type="InterPro" id="IPR000123">
    <property type="entry name" value="Reverse_transcriptase_msDNA"/>
</dbReference>
<evidence type="ECO:0000259" key="10">
    <source>
        <dbReference type="PROSITE" id="PS50878"/>
    </source>
</evidence>
<keyword evidence="3 11" id="KW-0548">Nucleotidyltransferase</keyword>
<comment type="similarity">
    <text evidence="8">Belongs to the bacterial reverse transcriptase family.</text>
</comment>
<dbReference type="SUPFAM" id="SSF56672">
    <property type="entry name" value="DNA/RNA polymerases"/>
    <property type="match status" value="1"/>
</dbReference>
<accession>A0ABV4TG67</accession>
<proteinExistence type="inferred from homology"/>
<feature type="domain" description="Reverse transcriptase" evidence="10">
    <location>
        <begin position="46"/>
        <end position="286"/>
    </location>
</feature>
<keyword evidence="5" id="KW-0460">Magnesium</keyword>
<dbReference type="Proteomes" id="UP001574170">
    <property type="component" value="Unassembled WGS sequence"/>
</dbReference>
<dbReference type="Pfam" id="PF22561">
    <property type="entry name" value="HisKin-conflict"/>
    <property type="match status" value="1"/>
</dbReference>
<dbReference type="RefSeq" id="WP_373389980.1">
    <property type="nucleotide sequence ID" value="NZ_JBCFQK010000001.1"/>
</dbReference>
<evidence type="ECO:0000256" key="7">
    <source>
        <dbReference type="ARBA" id="ARBA00023118"/>
    </source>
</evidence>
<comment type="catalytic activity">
    <reaction evidence="9">
        <text>DNA(n) + a 2'-deoxyribonucleoside 5'-triphosphate = DNA(n+1) + diphosphate</text>
        <dbReference type="Rhea" id="RHEA:22508"/>
        <dbReference type="Rhea" id="RHEA-COMP:17339"/>
        <dbReference type="Rhea" id="RHEA-COMP:17340"/>
        <dbReference type="ChEBI" id="CHEBI:33019"/>
        <dbReference type="ChEBI" id="CHEBI:61560"/>
        <dbReference type="ChEBI" id="CHEBI:173112"/>
        <dbReference type="EC" id="2.7.7.49"/>
    </reaction>
</comment>
<dbReference type="PRINTS" id="PR00866">
    <property type="entry name" value="RNADNAPOLMS"/>
</dbReference>
<evidence type="ECO:0000256" key="9">
    <source>
        <dbReference type="ARBA" id="ARBA00048173"/>
    </source>
</evidence>
<dbReference type="InterPro" id="IPR043502">
    <property type="entry name" value="DNA/RNA_pol_sf"/>
</dbReference>
<evidence type="ECO:0000313" key="12">
    <source>
        <dbReference type="Proteomes" id="UP001574170"/>
    </source>
</evidence>
<name>A0ABV4TG67_9FLAO</name>
<evidence type="ECO:0000256" key="4">
    <source>
        <dbReference type="ARBA" id="ARBA00022723"/>
    </source>
</evidence>
<protein>
    <recommendedName>
        <fullName evidence="1">RNA-directed DNA polymerase</fullName>
        <ecNumber evidence="1">2.7.7.49</ecNumber>
    </recommendedName>
</protein>
<dbReference type="CDD" id="cd03487">
    <property type="entry name" value="RT_Bac_retron_II"/>
    <property type="match status" value="1"/>
</dbReference>
<dbReference type="PROSITE" id="PS50878">
    <property type="entry name" value="RT_POL"/>
    <property type="match status" value="1"/>
</dbReference>
<evidence type="ECO:0000256" key="8">
    <source>
        <dbReference type="ARBA" id="ARBA00034120"/>
    </source>
</evidence>
<sequence>MKLDQTLIDYINTTFHEMKSKDDFLSLLNFVKKKIYGEDTHPFEIKNINYYISSKSKQNRYTRFVIKKKSGGDRTIHSPVSGLKALQKCINLIFQSTYKVNPAATGFVIGKSIVDNAIVHSGKNYVFNLDLKDFFSSIDQARLWGRLKVAPFNLNEQTGRLELANIIACLCCHEMEVERFDTINNQWNKVIKNVIPQGAPTSPTLINIVCQRLDYYLLAVAKRFSLNYTRYADDITFSSDHNVYQKNGEFIAEVQRIIEKENFNIKDSKTRLQKRGYRQEVTGLVVNHKPNVHNNYIKQIRHWIYVWEKFGYEYASNFFIKQYLKDKINPKTNTPDLSNVLSGKLNYLKMIRGFDNSTYIKLNDRFELLLNISIQKNENIVADQSTLLGMPEVENNEDFKLPVLHTPKELVRILNKFTLNNSALKYSTHNWDAGQDEDIFKDLPDFLKKASKEFNPVSEYLKSLKKELHAKIMSFLFNEKVGEKGWGIYRVKFGWSSPELLKEMQISDIKPENFTLPQNAQFRLETNRGNETIQKFKQVIDIFKNEIEIRDENSILQDLLLEKHDKHLNGFEIKEMQNLENTNFFTDVDYFSRALTLIFENIQKRPEHRFVSYILVDEPDSNILEIIHHGSTAKGKSIKDKKLSLESGDFGTISMHLRNLCEWSIESEFKEGPIRINFLDSDKDTPPYVKIDQVDGFKYIFKFYK</sequence>
<keyword evidence="7" id="KW-0051">Antiviral defense</keyword>
<keyword evidence="4" id="KW-0479">Metal-binding</keyword>
<dbReference type="InterPro" id="IPR051083">
    <property type="entry name" value="GrpII_Intron_Splice-Mob/Def"/>
</dbReference>
<organism evidence="11 12">
    <name type="scientific">Flavobacterium magnesitis</name>
    <dbReference type="NCBI Taxonomy" id="3138077"/>
    <lineage>
        <taxon>Bacteria</taxon>
        <taxon>Pseudomonadati</taxon>
        <taxon>Bacteroidota</taxon>
        <taxon>Flavobacteriia</taxon>
        <taxon>Flavobacteriales</taxon>
        <taxon>Flavobacteriaceae</taxon>
        <taxon>Flavobacterium</taxon>
    </lineage>
</organism>
<comment type="caution">
    <text evidence="11">The sequence shown here is derived from an EMBL/GenBank/DDBJ whole genome shotgun (WGS) entry which is preliminary data.</text>
</comment>
<dbReference type="PANTHER" id="PTHR34047">
    <property type="entry name" value="NUCLEAR INTRON MATURASE 1, MITOCHONDRIAL-RELATED"/>
    <property type="match status" value="1"/>
</dbReference>
<evidence type="ECO:0000256" key="6">
    <source>
        <dbReference type="ARBA" id="ARBA00022918"/>
    </source>
</evidence>
<dbReference type="EMBL" id="JBCFQK010000001">
    <property type="protein sequence ID" value="MFA9192903.1"/>
    <property type="molecule type" value="Genomic_DNA"/>
</dbReference>
<evidence type="ECO:0000313" key="11">
    <source>
        <dbReference type="EMBL" id="MFA9192903.1"/>
    </source>
</evidence>
<keyword evidence="6 11" id="KW-0695">RNA-directed DNA polymerase</keyword>
<keyword evidence="12" id="KW-1185">Reference proteome</keyword>
<dbReference type="Pfam" id="PF00078">
    <property type="entry name" value="RVT_1"/>
    <property type="match status" value="1"/>
</dbReference>
<evidence type="ECO:0000256" key="2">
    <source>
        <dbReference type="ARBA" id="ARBA00022679"/>
    </source>
</evidence>
<keyword evidence="2 11" id="KW-0808">Transferase</keyword>
<gene>
    <name evidence="11" type="ORF">AAGV33_00690</name>
</gene>